<dbReference type="InterPro" id="IPR036465">
    <property type="entry name" value="vWFA_dom_sf"/>
</dbReference>
<dbReference type="AlphaFoldDB" id="A0A6I8S060"/>
<feature type="chain" id="PRO_5030155829" evidence="12">
    <location>
        <begin position="24"/>
        <end position="965"/>
    </location>
</feature>
<evidence type="ECO:0000256" key="6">
    <source>
        <dbReference type="ARBA" id="ARBA00022801"/>
    </source>
</evidence>
<proteinExistence type="inferred from homology"/>
<feature type="domain" description="VWFA" evidence="13">
    <location>
        <begin position="306"/>
        <end position="477"/>
    </location>
</feature>
<keyword evidence="8" id="KW-0482">Metalloprotease</keyword>
<keyword evidence="11" id="KW-0812">Transmembrane</keyword>
<dbReference type="GO" id="GO:0008237">
    <property type="term" value="F:metallopeptidase activity"/>
    <property type="evidence" value="ECO:0007669"/>
    <property type="project" value="UniProtKB-KW"/>
</dbReference>
<sequence>MNTMSFCSVFALFVTCYLFFASGTSIKLQDGGYEDIVIAINPGLRENVKIIENIQNMVKEANQYLFNATKQRLFIKSAKILIPFKWSKHNNADKPKTETYDKADVIIAEPHLKYGDDPYTLQYGRCGEPGRYIHLTPDFLVNDKMISQYGPRGRVFVHEWAHLRWGVFDEYNYDKPFYIAANGDVEATRCSADIKGTYTKRNCQGKPCNCSPDPKTGLYEDDCVFVPETYQSVKESIMYLQALPSVSEFCDSKHNTEAPTLQNRMCESRSTWDVISNSTDIKSTVPRADFNIPVPSFSLLQFSERVVSLVLDVSGSMSSSNRIGRQLQAVELFVVQIIENGAHVGIVKFSSSASVVSSLVKINTQAQRDQLKSLIPRTAGGGTNICAGIRAGIALNKNFDGSSYGTEIVLLTDGEDNLDTSLCFKDITDSGAIIHVIALGPNAAKELETIANMTGGLRFNALDKVEANELIDAFSGLHSGNGEIIQQAIQLESIGSVVKPNGCLEGAVFIDNTVGNETFFLVSWETALPDLNIEDPKRKQYYTADFNTDTASRSSRLGIPGTAEIGPWYYKFCNKHTSNQAITFTVTSKPSNVNIPPITVNAHMNQDANSFPHPMVVYASLSHGLQPVIGAKVTAAIQPPSGVPVVLELLDNGAGADIVKNDGVYSRYFKQYDGNGRYSLKVQVKSITKKTRLALPRSRALYIPGFLENGEVTLNPPRPVINDEDLNLGEFSRTASGGSFVVSNVPSGPQPDLYKPEKVTDLEANIEDDTVVLTWTATGDDLDQGTVSDYDLRMSTSPEELRRNFDTCNSVNISSFVPQVAGSQENFTFVPKDIVIANGTILYFALIAVDKVPQRSDLSNIAQAALLIPPTPAPTIVQPTPAPTVVQTTTASTTVQSTTTSTAVQSTTTSTAVLPPSSDDGSGNLSVTIVTAIVCSAVIILCIIISITVCIVSCTKKKPNPEMRL</sequence>
<dbReference type="SUPFAM" id="SSF53300">
    <property type="entry name" value="vWA-like"/>
    <property type="match status" value="1"/>
</dbReference>
<evidence type="ECO:0000256" key="3">
    <source>
        <dbReference type="ARBA" id="ARBA00022670"/>
    </source>
</evidence>
<dbReference type="Pfam" id="PF08434">
    <property type="entry name" value="CLCA"/>
    <property type="match status" value="1"/>
</dbReference>
<evidence type="ECO:0000256" key="4">
    <source>
        <dbReference type="ARBA" id="ARBA00022723"/>
    </source>
</evidence>
<dbReference type="Gene3D" id="2.60.40.10">
    <property type="entry name" value="Immunoglobulins"/>
    <property type="match status" value="1"/>
</dbReference>
<gene>
    <name evidence="14" type="primary">clca1.1</name>
</gene>
<dbReference type="FunCoup" id="A0A6I8S060">
    <property type="interactions" value="258"/>
</dbReference>
<keyword evidence="11" id="KW-0472">Membrane</keyword>
<evidence type="ECO:0000256" key="1">
    <source>
        <dbReference type="ARBA" id="ARBA00006398"/>
    </source>
</evidence>
<keyword evidence="11" id="KW-1133">Transmembrane helix</keyword>
<keyword evidence="5 12" id="KW-0732">Signal</keyword>
<reference evidence="14" key="1">
    <citation type="journal article" date="2010" name="Science">
        <title>The genome of the Western clawed frog Xenopus tropicalis.</title>
        <authorList>
            <person name="Hellsten U."/>
            <person name="Harland R.M."/>
            <person name="Gilchrist M.J."/>
            <person name="Hendrix D."/>
            <person name="Jurka J."/>
            <person name="Kapitonov V."/>
            <person name="Ovcharenko I."/>
            <person name="Putnam N.H."/>
            <person name="Shu S."/>
            <person name="Taher L."/>
            <person name="Blitz I.L."/>
            <person name="Blumberg B."/>
            <person name="Dichmann D.S."/>
            <person name="Dubchak I."/>
            <person name="Amaya E."/>
            <person name="Detter J.C."/>
            <person name="Fletcher R."/>
            <person name="Gerhard D.S."/>
            <person name="Goodstein D."/>
            <person name="Graves T."/>
            <person name="Grigoriev I.V."/>
            <person name="Grimwood J."/>
            <person name="Kawashima T."/>
            <person name="Lindquist E."/>
            <person name="Lucas S.M."/>
            <person name="Mead P.E."/>
            <person name="Mitros T."/>
            <person name="Ogino H."/>
            <person name="Ohta Y."/>
            <person name="Poliakov A.V."/>
            <person name="Pollet N."/>
            <person name="Robert J."/>
            <person name="Salamov A."/>
            <person name="Sater A.K."/>
            <person name="Schmutz J."/>
            <person name="Terry A."/>
            <person name="Vize P.D."/>
            <person name="Warren W.C."/>
            <person name="Wells D."/>
            <person name="Wills A."/>
            <person name="Wilson R.K."/>
            <person name="Zimmerman L.B."/>
            <person name="Zorn A.M."/>
            <person name="Grainger R."/>
            <person name="Grammer T."/>
            <person name="Khokha M.K."/>
            <person name="Richardson P.M."/>
            <person name="Rokhsar D.S."/>
        </authorList>
    </citation>
    <scope>NUCLEOTIDE SEQUENCE [LARGE SCALE GENOMIC DNA]</scope>
    <source>
        <strain evidence="14">Nigerian</strain>
    </source>
</reference>
<dbReference type="NCBIfam" id="TIGR00868">
    <property type="entry name" value="hCaCC"/>
    <property type="match status" value="1"/>
</dbReference>
<dbReference type="Ensembl" id="ENSXETT00000082798">
    <property type="protein sequence ID" value="ENSXETP00000086793"/>
    <property type="gene ID" value="ENSXETG00000030246"/>
</dbReference>
<accession>A0A6I8S060</accession>
<dbReference type="GeneTree" id="ENSGT00940000154682"/>
<keyword evidence="7" id="KW-0862">Zinc</keyword>
<protein>
    <submittedName>
        <fullName evidence="14">Chloride channel accessory 1 gene 1</fullName>
    </submittedName>
</protein>
<dbReference type="Bgee" id="ENSXETG00000030246">
    <property type="expression patterns" value="Expressed in testis"/>
</dbReference>
<dbReference type="GO" id="GO:0006508">
    <property type="term" value="P:proteolysis"/>
    <property type="evidence" value="ECO:0007669"/>
    <property type="project" value="UniProtKB-KW"/>
</dbReference>
<evidence type="ECO:0000256" key="9">
    <source>
        <dbReference type="ARBA" id="ARBA00023180"/>
    </source>
</evidence>
<evidence type="ECO:0000256" key="10">
    <source>
        <dbReference type="ARBA" id="ARBA00023214"/>
    </source>
</evidence>
<dbReference type="CDD" id="cd00198">
    <property type="entry name" value="vWFA"/>
    <property type="match status" value="1"/>
</dbReference>
<keyword evidence="6" id="KW-0378">Hydrolase</keyword>
<dbReference type="Pfam" id="PF00092">
    <property type="entry name" value="VWA"/>
    <property type="match status" value="1"/>
</dbReference>
<name>A0A6I8S060_XENTR</name>
<dbReference type="Gene3D" id="3.40.50.410">
    <property type="entry name" value="von Willebrand factor, type A domain"/>
    <property type="match status" value="1"/>
</dbReference>
<dbReference type="InterPro" id="IPR004727">
    <property type="entry name" value="CLCA_chordata"/>
</dbReference>
<dbReference type="GO" id="GO:0005229">
    <property type="term" value="F:intracellularly calcium-gated chloride channel activity"/>
    <property type="evidence" value="ECO:0007669"/>
    <property type="project" value="InterPro"/>
</dbReference>
<evidence type="ECO:0000256" key="2">
    <source>
        <dbReference type="ARBA" id="ARBA00022448"/>
    </source>
</evidence>
<dbReference type="SMART" id="SM00327">
    <property type="entry name" value="VWA"/>
    <property type="match status" value="1"/>
</dbReference>
<dbReference type="PANTHER" id="PTHR10579">
    <property type="entry name" value="CALCIUM-ACTIVATED CHLORIDE CHANNEL REGULATOR"/>
    <property type="match status" value="1"/>
</dbReference>
<keyword evidence="9" id="KW-0325">Glycoprotein</keyword>
<dbReference type="InParanoid" id="A0A6I8S060"/>
<evidence type="ECO:0000256" key="12">
    <source>
        <dbReference type="SAM" id="SignalP"/>
    </source>
</evidence>
<dbReference type="InterPro" id="IPR051266">
    <property type="entry name" value="CLCR"/>
</dbReference>
<keyword evidence="10" id="KW-0868">Chloride</keyword>
<dbReference type="PROSITE" id="PS50234">
    <property type="entry name" value="VWFA"/>
    <property type="match status" value="1"/>
</dbReference>
<feature type="transmembrane region" description="Helical" evidence="11">
    <location>
        <begin position="925"/>
        <end position="954"/>
    </location>
</feature>
<comment type="similarity">
    <text evidence="1">Belongs to the CLCR family.</text>
</comment>
<evidence type="ECO:0000256" key="5">
    <source>
        <dbReference type="ARBA" id="ARBA00022729"/>
    </source>
</evidence>
<organism evidence="14">
    <name type="scientific">Xenopus tropicalis</name>
    <name type="common">Western clawed frog</name>
    <name type="synonym">Silurana tropicalis</name>
    <dbReference type="NCBI Taxonomy" id="8364"/>
    <lineage>
        <taxon>Eukaryota</taxon>
        <taxon>Metazoa</taxon>
        <taxon>Chordata</taxon>
        <taxon>Craniata</taxon>
        <taxon>Vertebrata</taxon>
        <taxon>Euteleostomi</taxon>
        <taxon>Amphibia</taxon>
        <taxon>Batrachia</taxon>
        <taxon>Anura</taxon>
        <taxon>Pipoidea</taxon>
        <taxon>Pipidae</taxon>
        <taxon>Xenopodinae</taxon>
        <taxon>Xenopus</taxon>
        <taxon>Silurana</taxon>
    </lineage>
</organism>
<reference evidence="14" key="2">
    <citation type="submission" date="2020-05" db="UniProtKB">
        <authorList>
            <consortium name="Ensembl"/>
        </authorList>
    </citation>
    <scope>IDENTIFICATION</scope>
</reference>
<evidence type="ECO:0000256" key="8">
    <source>
        <dbReference type="ARBA" id="ARBA00023049"/>
    </source>
</evidence>
<evidence type="ECO:0000256" key="11">
    <source>
        <dbReference type="SAM" id="Phobius"/>
    </source>
</evidence>
<keyword evidence="2" id="KW-0813">Transport</keyword>
<feature type="signal peptide" evidence="12">
    <location>
        <begin position="1"/>
        <end position="23"/>
    </location>
</feature>
<dbReference type="PANTHER" id="PTHR10579:SF176">
    <property type="entry name" value="CALCIUM-ACTIVATED CHLORIDE CHANNEL REGULATOR 1"/>
    <property type="match status" value="1"/>
</dbReference>
<dbReference type="InterPro" id="IPR013642">
    <property type="entry name" value="CLCA_N"/>
</dbReference>
<dbReference type="InterPro" id="IPR013783">
    <property type="entry name" value="Ig-like_fold"/>
</dbReference>
<evidence type="ECO:0000256" key="7">
    <source>
        <dbReference type="ARBA" id="ARBA00022833"/>
    </source>
</evidence>
<keyword evidence="4" id="KW-0479">Metal-binding</keyword>
<keyword evidence="3" id="KW-0645">Protease</keyword>
<evidence type="ECO:0000313" key="14">
    <source>
        <dbReference type="Ensembl" id="ENSXETP00000086793"/>
    </source>
</evidence>
<evidence type="ECO:0000259" key="13">
    <source>
        <dbReference type="PROSITE" id="PS50234"/>
    </source>
</evidence>
<dbReference type="InterPro" id="IPR002035">
    <property type="entry name" value="VWF_A"/>
</dbReference>
<dbReference type="GO" id="GO:0046872">
    <property type="term" value="F:metal ion binding"/>
    <property type="evidence" value="ECO:0007669"/>
    <property type="project" value="UniProtKB-KW"/>
</dbReference>